<dbReference type="InterPro" id="IPR022385">
    <property type="entry name" value="Rhs_assc_core"/>
</dbReference>
<reference evidence="3 4" key="1">
    <citation type="submission" date="2024-08" db="EMBL/GenBank/DDBJ databases">
        <authorList>
            <person name="Lu H."/>
        </authorList>
    </citation>
    <scope>NUCLEOTIDE SEQUENCE [LARGE SCALE GENOMIC DNA]</scope>
    <source>
        <strain evidence="3 4">BYS78W</strain>
    </source>
</reference>
<accession>A0ABW7HG20</accession>
<gene>
    <name evidence="3" type="ORF">ACG04R_18955</name>
</gene>
<sequence>MKSSKILPKLVAVVILTLPALLVHEVAQASQTYQAYLTATRYDGNRQVTGVIKPSANGQAPWPAVRNTYDPARRVLVSVEEGVLNAWQDDTVSPLNWGSNFVPNRKTVYTYDSLGRKATESQVGTDGQPVGLVQYSYDDWNQVICKTVRMNPAAYGSLPADACTLGAEGSDGPDRITHYSYNTYFQMTVETRAYGVPGLQMDYVTNTYGGTATATNTFSWLTDQKDANGNVTHLDYDGLARLSRISFPSKTAPGQFSTTDFEQYGYDNNSNRTVLTKRDGRVINYTYDALNRNTLKDVPDSAVDTDVYLGYDLQGHPSYANFGSANGSGVATVYDGFDQLASEATSVGGTTYTVSHKYDLNGNRTLITHPDGTPFRYEYDGLDQLTFIKEGSSTTSPVLIQVGFDSQDRVGALYTGGTSSATTTFQYDNWSRNYLNSLVPTDANYAFSETASYNPAGQVKQMAFSNDNFQYREKGSASGSYVANGLNQYTSVSGTAFSYDANANLTADASTSYGYDVENRLVSASGGHNATLAYDPLGRLYKITSGSQSTQFVYSGSTLISEYQSGSIAKRYVAGNGVDQPLVSYSGSAVGAGNRQFLHADRQGSVVSATNSSGATVYVNAYDAYGVPSVVNQGRFAYTGQTYLAELGMYYYKARIYFPSLGRFLQTDPIGYNDDMDLYTYTGDDPINKTDPSGLCIEDFCIAETIFVSRVVYGTYRAYKTYRAAQTIAKIIATNESSTQSNEQEKSAPPNPNGSKGGPEHQEKVAERAKVLRDEGHTIENGGGVKPEEIVQTPGGDKASRRPDITTTGPDGKPYRENIGRANKNGEPIARERRAQNDIKGATGQCAFTAYIPCKK</sequence>
<organism evidence="3 4">
    <name type="scientific">Pelomonas candidula</name>
    <dbReference type="NCBI Taxonomy" id="3299025"/>
    <lineage>
        <taxon>Bacteria</taxon>
        <taxon>Pseudomonadati</taxon>
        <taxon>Pseudomonadota</taxon>
        <taxon>Betaproteobacteria</taxon>
        <taxon>Burkholderiales</taxon>
        <taxon>Sphaerotilaceae</taxon>
        <taxon>Roseateles</taxon>
    </lineage>
</organism>
<dbReference type="PANTHER" id="PTHR32305">
    <property type="match status" value="1"/>
</dbReference>
<keyword evidence="4" id="KW-1185">Reference proteome</keyword>
<feature type="region of interest" description="Disordered" evidence="1">
    <location>
        <begin position="736"/>
        <end position="828"/>
    </location>
</feature>
<protein>
    <submittedName>
        <fullName evidence="3">RHS repeat domain-containing protein</fullName>
    </submittedName>
</protein>
<feature type="chain" id="PRO_5045380696" evidence="2">
    <location>
        <begin position="30"/>
        <end position="856"/>
    </location>
</feature>
<name>A0ABW7HG20_9BURK</name>
<dbReference type="NCBIfam" id="TIGR01643">
    <property type="entry name" value="YD_repeat_2x"/>
    <property type="match status" value="1"/>
</dbReference>
<evidence type="ECO:0000256" key="1">
    <source>
        <dbReference type="SAM" id="MobiDB-lite"/>
    </source>
</evidence>
<evidence type="ECO:0000313" key="3">
    <source>
        <dbReference type="EMBL" id="MFG6488772.1"/>
    </source>
</evidence>
<dbReference type="NCBIfam" id="TIGR03696">
    <property type="entry name" value="Rhs_assc_core"/>
    <property type="match status" value="1"/>
</dbReference>
<dbReference type="InterPro" id="IPR050708">
    <property type="entry name" value="T6SS_VgrG/RHS"/>
</dbReference>
<keyword evidence="2" id="KW-0732">Signal</keyword>
<dbReference type="Proteomes" id="UP001606134">
    <property type="component" value="Unassembled WGS sequence"/>
</dbReference>
<feature type="compositionally biased region" description="Basic and acidic residues" evidence="1">
    <location>
        <begin position="758"/>
        <end position="778"/>
    </location>
</feature>
<comment type="caution">
    <text evidence="3">The sequence shown here is derived from an EMBL/GenBank/DDBJ whole genome shotgun (WGS) entry which is preliminary data.</text>
</comment>
<evidence type="ECO:0000313" key="4">
    <source>
        <dbReference type="Proteomes" id="UP001606134"/>
    </source>
</evidence>
<feature type="signal peptide" evidence="2">
    <location>
        <begin position="1"/>
        <end position="29"/>
    </location>
</feature>
<proteinExistence type="predicted"/>
<dbReference type="EMBL" id="JBIGIC010000010">
    <property type="protein sequence ID" value="MFG6488772.1"/>
    <property type="molecule type" value="Genomic_DNA"/>
</dbReference>
<dbReference type="InterPro" id="IPR006530">
    <property type="entry name" value="YD"/>
</dbReference>
<evidence type="ECO:0000256" key="2">
    <source>
        <dbReference type="SAM" id="SignalP"/>
    </source>
</evidence>
<dbReference type="Gene3D" id="2.180.10.10">
    <property type="entry name" value="RHS repeat-associated core"/>
    <property type="match status" value="2"/>
</dbReference>
<dbReference type="RefSeq" id="WP_394414335.1">
    <property type="nucleotide sequence ID" value="NZ_JBIGIC010000010.1"/>
</dbReference>
<dbReference type="PANTHER" id="PTHR32305:SF15">
    <property type="entry name" value="PROTEIN RHSA-RELATED"/>
    <property type="match status" value="1"/>
</dbReference>